<gene>
    <name evidence="3" type="ORF">SAMN05216516_102530</name>
</gene>
<dbReference type="CDD" id="cd00293">
    <property type="entry name" value="USP-like"/>
    <property type="match status" value="1"/>
</dbReference>
<evidence type="ECO:0000313" key="4">
    <source>
        <dbReference type="Proteomes" id="UP000242222"/>
    </source>
</evidence>
<dbReference type="InterPro" id="IPR006016">
    <property type="entry name" value="UspA"/>
</dbReference>
<dbReference type="EMBL" id="FOVC01000002">
    <property type="protein sequence ID" value="SFN13417.1"/>
    <property type="molecule type" value="Genomic_DNA"/>
</dbReference>
<dbReference type="InterPro" id="IPR006015">
    <property type="entry name" value="Universal_stress_UspA"/>
</dbReference>
<dbReference type="PANTHER" id="PTHR46268:SF6">
    <property type="entry name" value="UNIVERSAL STRESS PROTEIN UP12"/>
    <property type="match status" value="1"/>
</dbReference>
<accession>A0A1I4WIY2</accession>
<comment type="similarity">
    <text evidence="1">Belongs to the universal stress protein A family.</text>
</comment>
<keyword evidence="4" id="KW-1185">Reference proteome</keyword>
<dbReference type="PRINTS" id="PR01438">
    <property type="entry name" value="UNVRSLSTRESS"/>
</dbReference>
<dbReference type="OrthoDB" id="5781119at2"/>
<dbReference type="Pfam" id="PF00582">
    <property type="entry name" value="Usp"/>
    <property type="match status" value="1"/>
</dbReference>
<dbReference type="Gene3D" id="3.40.50.620">
    <property type="entry name" value="HUPs"/>
    <property type="match status" value="1"/>
</dbReference>
<organism evidence="3 4">
    <name type="scientific">Izhakiella capsodis</name>
    <dbReference type="NCBI Taxonomy" id="1367852"/>
    <lineage>
        <taxon>Bacteria</taxon>
        <taxon>Pseudomonadati</taxon>
        <taxon>Pseudomonadota</taxon>
        <taxon>Gammaproteobacteria</taxon>
        <taxon>Enterobacterales</taxon>
        <taxon>Erwiniaceae</taxon>
        <taxon>Izhakiella</taxon>
    </lineage>
</organism>
<dbReference type="RefSeq" id="WP_092876134.1">
    <property type="nucleotide sequence ID" value="NZ_FOVC01000002.1"/>
</dbReference>
<evidence type="ECO:0000313" key="3">
    <source>
        <dbReference type="EMBL" id="SFN13417.1"/>
    </source>
</evidence>
<dbReference type="SUPFAM" id="SSF52402">
    <property type="entry name" value="Adenine nucleotide alpha hydrolases-like"/>
    <property type="match status" value="1"/>
</dbReference>
<feature type="domain" description="UspA" evidence="2">
    <location>
        <begin position="2"/>
        <end position="145"/>
    </location>
</feature>
<dbReference type="AlphaFoldDB" id="A0A1I4WIY2"/>
<proteinExistence type="inferred from homology"/>
<reference evidence="4" key="1">
    <citation type="submission" date="2016-10" db="EMBL/GenBank/DDBJ databases">
        <authorList>
            <person name="Varghese N."/>
            <person name="Submissions S."/>
        </authorList>
    </citation>
    <scope>NUCLEOTIDE SEQUENCE [LARGE SCALE GENOMIC DNA]</scope>
    <source>
        <strain evidence="4">N6PO6</strain>
    </source>
</reference>
<name>A0A1I4WIY2_9GAMM</name>
<dbReference type="STRING" id="1367852.SAMN05216516_102530"/>
<dbReference type="InterPro" id="IPR014729">
    <property type="entry name" value="Rossmann-like_a/b/a_fold"/>
</dbReference>
<protein>
    <submittedName>
        <fullName evidence="3">Nucleotide-binding universal stress protein, UspA family</fullName>
    </submittedName>
</protein>
<dbReference type="Proteomes" id="UP000242222">
    <property type="component" value="Unassembled WGS sequence"/>
</dbReference>
<sequence>MKIFLVAIDDSTIARKVVSLAIEQAQALSSQVMVLCCVDEKNCNLSAPLEFAAGEENDDEIRSQDEQNSAESVVRRALLQLLHAGIKARGRVIAGETAETIVGQAKAINAQMIIMGRRHLTPFNRFLKGSVSTAVIEQAHCPVMIDVRCDR</sequence>
<evidence type="ECO:0000256" key="1">
    <source>
        <dbReference type="ARBA" id="ARBA00008791"/>
    </source>
</evidence>
<evidence type="ECO:0000259" key="2">
    <source>
        <dbReference type="Pfam" id="PF00582"/>
    </source>
</evidence>
<dbReference type="PANTHER" id="PTHR46268">
    <property type="entry name" value="STRESS RESPONSE PROTEIN NHAX"/>
    <property type="match status" value="1"/>
</dbReference>